<protein>
    <recommendedName>
        <fullName evidence="3">DUF2961 domain-containing protein</fullName>
    </recommendedName>
</protein>
<accession>A0ABU1J379</accession>
<comment type="caution">
    <text evidence="1">The sequence shown here is derived from an EMBL/GenBank/DDBJ whole genome shotgun (WGS) entry which is preliminary data.</text>
</comment>
<keyword evidence="2" id="KW-1185">Reference proteome</keyword>
<dbReference type="RefSeq" id="WP_229685918.1">
    <property type="nucleotide sequence ID" value="NZ_BMMB01000008.1"/>
</dbReference>
<evidence type="ECO:0000313" key="1">
    <source>
        <dbReference type="EMBL" id="MDR6245954.1"/>
    </source>
</evidence>
<gene>
    <name evidence="1" type="ORF">JOC58_003870</name>
</gene>
<evidence type="ECO:0000313" key="2">
    <source>
        <dbReference type="Proteomes" id="UP001185028"/>
    </source>
</evidence>
<dbReference type="InterPro" id="IPR021345">
    <property type="entry name" value="DUF2961"/>
</dbReference>
<proteinExistence type="predicted"/>
<name>A0ABU1J379_9BACL</name>
<evidence type="ECO:0008006" key="3">
    <source>
        <dbReference type="Google" id="ProtNLM"/>
    </source>
</evidence>
<organism evidence="1 2">
    <name type="scientific">Paenibacillus hunanensis</name>
    <dbReference type="NCBI Taxonomy" id="539262"/>
    <lineage>
        <taxon>Bacteria</taxon>
        <taxon>Bacillati</taxon>
        <taxon>Bacillota</taxon>
        <taxon>Bacilli</taxon>
        <taxon>Bacillales</taxon>
        <taxon>Paenibacillaceae</taxon>
        <taxon>Paenibacillus</taxon>
    </lineage>
</organism>
<dbReference type="Proteomes" id="UP001185028">
    <property type="component" value="Unassembled WGS sequence"/>
</dbReference>
<dbReference type="Pfam" id="PF11175">
    <property type="entry name" value="DUF2961"/>
    <property type="match status" value="1"/>
</dbReference>
<sequence>MMKETIHEQPSQLHAVTDEATAHLTKVIPERPIMIPGIDSLLRMELLPRLRHDVQVRYEGSIDKQGFNADWDWWLYKEGKEWVIFDVDGPGCIYNLVQHRYPDSEEPTFFFYFDGEEQPRFQLRHSEFGQKAPLIAPLADQYMGPDDHGRGPIRVVRSFVPMPFARSCRITTDIRLKGAAKGDGGWGHVMYHTYTSAIGIHTFTGQEDYSELLNQWRAVGDDPKPEVEGKTVALEQLQLEAGQSTTLLQQSEQGSIVSIKARWHHDSTLEIPRSLLHDIWIVAHWDSHEQPDVECPLGAFFGNELGYNRIGILSHGQRQDGQWYHYLPMPYWSAAHIRLENRGANAVEFAQWEIRYTTLNESLYPQHDTGYFRTSTYYPLQATHGADSIIGRITGRGHLVAGQVTAFARTPGIISCEGDVRVYIDGNATPQVESDGSESWVNYGWGFPTPPEMNPATAYDGLPDNPWSMVRLCSGDCYPFRKELIFGIEAGEYNNQYLRHSGILFYYGQDEEGMVLTDELDVGNSASEGIHTYHTQGSRGYYTLESSYEGDADDVLITDKGHETEGWSQFTVSVSPDHSGVRLRRRSDQITGRQRAMVYVDDQLVQERSWYVADRNPYKRWLEDEFDIPIAYTAGKEQLTIRLEYVQEGESRVWNEFYYWIYSLK</sequence>
<dbReference type="Gene3D" id="2.60.120.1390">
    <property type="match status" value="2"/>
</dbReference>
<reference evidence="1 2" key="1">
    <citation type="submission" date="2023-07" db="EMBL/GenBank/DDBJ databases">
        <title>Genomic Encyclopedia of Type Strains, Phase IV (KMG-IV): sequencing the most valuable type-strain genomes for metagenomic binning, comparative biology and taxonomic classification.</title>
        <authorList>
            <person name="Goeker M."/>
        </authorList>
    </citation>
    <scope>NUCLEOTIDE SEQUENCE [LARGE SCALE GENOMIC DNA]</scope>
    <source>
        <strain evidence="1 2">DSM 22170</strain>
    </source>
</reference>
<dbReference type="EMBL" id="JAVDQH010000020">
    <property type="protein sequence ID" value="MDR6245954.1"/>
    <property type="molecule type" value="Genomic_DNA"/>
</dbReference>